<comment type="subcellular location">
    <subcellularLocation>
        <location evidence="1">Membrane</location>
        <topology evidence="1">Multi-pass membrane protein</topology>
    </subcellularLocation>
</comment>
<feature type="transmembrane region" description="Helical" evidence="6">
    <location>
        <begin position="135"/>
        <end position="157"/>
    </location>
</feature>
<dbReference type="PROSITE" id="PS50850">
    <property type="entry name" value="MFS"/>
    <property type="match status" value="1"/>
</dbReference>
<dbReference type="Gene3D" id="1.20.1720.10">
    <property type="entry name" value="Multidrug resistance protein D"/>
    <property type="match status" value="1"/>
</dbReference>
<name>A0A6A6PLC6_9PEZI</name>
<feature type="transmembrane region" description="Helical" evidence="6">
    <location>
        <begin position="188"/>
        <end position="210"/>
    </location>
</feature>
<feature type="compositionally biased region" description="Basic and acidic residues" evidence="5">
    <location>
        <begin position="1"/>
        <end position="14"/>
    </location>
</feature>
<keyword evidence="2 6" id="KW-0812">Transmembrane</keyword>
<dbReference type="GO" id="GO:0022857">
    <property type="term" value="F:transmembrane transporter activity"/>
    <property type="evidence" value="ECO:0007669"/>
    <property type="project" value="InterPro"/>
</dbReference>
<feature type="transmembrane region" description="Helical" evidence="6">
    <location>
        <begin position="542"/>
        <end position="559"/>
    </location>
</feature>
<dbReference type="RefSeq" id="XP_033587362.1">
    <property type="nucleotide sequence ID" value="XM_033737550.1"/>
</dbReference>
<feature type="transmembrane region" description="Helical" evidence="6">
    <location>
        <begin position="402"/>
        <end position="420"/>
    </location>
</feature>
<dbReference type="PANTHER" id="PTHR23501:SF43">
    <property type="entry name" value="MULTIDRUG TRANSPORTER, PUTATIVE (AFU_ORTHOLOGUE AFUA_6G03040)-RELATED"/>
    <property type="match status" value="1"/>
</dbReference>
<evidence type="ECO:0000256" key="2">
    <source>
        <dbReference type="ARBA" id="ARBA00022692"/>
    </source>
</evidence>
<dbReference type="GeneID" id="54478552"/>
<feature type="transmembrane region" description="Helical" evidence="6">
    <location>
        <begin position="222"/>
        <end position="240"/>
    </location>
</feature>
<dbReference type="SUPFAM" id="SSF103473">
    <property type="entry name" value="MFS general substrate transporter"/>
    <property type="match status" value="1"/>
</dbReference>
<evidence type="ECO:0000256" key="6">
    <source>
        <dbReference type="SAM" id="Phobius"/>
    </source>
</evidence>
<feature type="compositionally biased region" description="Basic and acidic residues" evidence="5">
    <location>
        <begin position="578"/>
        <end position="588"/>
    </location>
</feature>
<evidence type="ECO:0000256" key="3">
    <source>
        <dbReference type="ARBA" id="ARBA00022989"/>
    </source>
</evidence>
<feature type="transmembrane region" description="Helical" evidence="6">
    <location>
        <begin position="335"/>
        <end position="356"/>
    </location>
</feature>
<feature type="domain" description="Major facilitator superfamily (MFS) profile" evidence="7">
    <location>
        <begin position="66"/>
        <end position="566"/>
    </location>
</feature>
<dbReference type="InterPro" id="IPR011701">
    <property type="entry name" value="MFS"/>
</dbReference>
<protein>
    <submittedName>
        <fullName evidence="8">Major facilitator superfamily domain-containing protein</fullName>
    </submittedName>
</protein>
<feature type="transmembrane region" description="Helical" evidence="6">
    <location>
        <begin position="103"/>
        <end position="123"/>
    </location>
</feature>
<feature type="region of interest" description="Disordered" evidence="5">
    <location>
        <begin position="1"/>
        <end position="47"/>
    </location>
</feature>
<evidence type="ECO:0000256" key="4">
    <source>
        <dbReference type="ARBA" id="ARBA00023136"/>
    </source>
</evidence>
<accession>A0A6A6PLC6</accession>
<dbReference type="PRINTS" id="PR01036">
    <property type="entry name" value="TCRTETB"/>
</dbReference>
<feature type="transmembrane region" description="Helical" evidence="6">
    <location>
        <begin position="261"/>
        <end position="279"/>
    </location>
</feature>
<gene>
    <name evidence="8" type="ORF">BDY17DRAFT_326668</name>
</gene>
<sequence length="588" mass="63384">MPGVTREKEMRVETRGTSSEHPTDDPVESCEKKALPPSTDEPAAQTSRYRDAPLTVQVTGWRQKILLISVFIGLFLSFLDTTIVSVALPTIAAEFDEYDRSTWVITAYLLTYMAFAIIITRLSDIFGRKAIEVTNFLLFIAFSLACALSQSMTQLIVFRAFQGIGGSGLFSMTIVIAMNAVSRQKQSAVGGAIGGVMVTSGVLGPVLSGAITQSHHGSTWRWIFYLNLPVGGVALLLLLMSWPSDKSRKSLSMDTLKTVDFFGCLLLLAASILLIFALQEGGAGVYAWSSGTIIACLVISTMAFLAFVLWQIWLASHPALPVKPVFPVKLMAERVIGSTMLVALLIGFVFYIAVVSLPQRFQIVDGDSPVTAGVKLLPLMASSAVGSLVTGGINSGKNRTRYTLVVASAFQVLGYGLMISLGNTRPTPTRQFGFQVFLGLGFGMAVTTVTIIGRQNVELRWTAVTQGALTQMRSLGGSIGLSVGVIVFNNRIRGSRELAAQLTPDQVRALTRSPLVISQFSPQEQEMVGMVYAEAFTQEMRVATYLAAACFVVSLVAWQRNPPQSYAVGVAEPGEGSRTGDSRGRLDL</sequence>
<feature type="transmembrane region" description="Helical" evidence="6">
    <location>
        <begin position="163"/>
        <end position="181"/>
    </location>
</feature>
<dbReference type="EMBL" id="MU001639">
    <property type="protein sequence ID" value="KAF2480792.1"/>
    <property type="molecule type" value="Genomic_DNA"/>
</dbReference>
<feature type="transmembrane region" description="Helical" evidence="6">
    <location>
        <begin position="285"/>
        <end position="314"/>
    </location>
</feature>
<keyword evidence="3 6" id="KW-1133">Transmembrane helix</keyword>
<evidence type="ECO:0000313" key="9">
    <source>
        <dbReference type="Proteomes" id="UP000799767"/>
    </source>
</evidence>
<keyword evidence="4 6" id="KW-0472">Membrane</keyword>
<dbReference type="PANTHER" id="PTHR23501">
    <property type="entry name" value="MAJOR FACILITATOR SUPERFAMILY"/>
    <property type="match status" value="1"/>
</dbReference>
<dbReference type="InterPro" id="IPR020846">
    <property type="entry name" value="MFS_dom"/>
</dbReference>
<dbReference type="Pfam" id="PF07690">
    <property type="entry name" value="MFS_1"/>
    <property type="match status" value="1"/>
</dbReference>
<feature type="transmembrane region" description="Helical" evidence="6">
    <location>
        <begin position="432"/>
        <end position="452"/>
    </location>
</feature>
<dbReference type="OrthoDB" id="440553at2759"/>
<evidence type="ECO:0000256" key="1">
    <source>
        <dbReference type="ARBA" id="ARBA00004141"/>
    </source>
</evidence>
<organism evidence="8 9">
    <name type="scientific">Neohortaea acidophila</name>
    <dbReference type="NCBI Taxonomy" id="245834"/>
    <lineage>
        <taxon>Eukaryota</taxon>
        <taxon>Fungi</taxon>
        <taxon>Dikarya</taxon>
        <taxon>Ascomycota</taxon>
        <taxon>Pezizomycotina</taxon>
        <taxon>Dothideomycetes</taxon>
        <taxon>Dothideomycetidae</taxon>
        <taxon>Mycosphaerellales</taxon>
        <taxon>Teratosphaeriaceae</taxon>
        <taxon>Neohortaea</taxon>
    </lineage>
</organism>
<proteinExistence type="predicted"/>
<keyword evidence="9" id="KW-1185">Reference proteome</keyword>
<feature type="region of interest" description="Disordered" evidence="5">
    <location>
        <begin position="567"/>
        <end position="588"/>
    </location>
</feature>
<feature type="transmembrane region" description="Helical" evidence="6">
    <location>
        <begin position="376"/>
        <end position="395"/>
    </location>
</feature>
<feature type="transmembrane region" description="Helical" evidence="6">
    <location>
        <begin position="65"/>
        <end position="91"/>
    </location>
</feature>
<dbReference type="Proteomes" id="UP000799767">
    <property type="component" value="Unassembled WGS sequence"/>
</dbReference>
<evidence type="ECO:0000256" key="5">
    <source>
        <dbReference type="SAM" id="MobiDB-lite"/>
    </source>
</evidence>
<evidence type="ECO:0000313" key="8">
    <source>
        <dbReference type="EMBL" id="KAF2480792.1"/>
    </source>
</evidence>
<feature type="compositionally biased region" description="Basic and acidic residues" evidence="5">
    <location>
        <begin position="21"/>
        <end position="34"/>
    </location>
</feature>
<dbReference type="AlphaFoldDB" id="A0A6A6PLC6"/>
<reference evidence="8" key="1">
    <citation type="journal article" date="2020" name="Stud. Mycol.">
        <title>101 Dothideomycetes genomes: a test case for predicting lifestyles and emergence of pathogens.</title>
        <authorList>
            <person name="Haridas S."/>
            <person name="Albert R."/>
            <person name="Binder M."/>
            <person name="Bloem J."/>
            <person name="Labutti K."/>
            <person name="Salamov A."/>
            <person name="Andreopoulos B."/>
            <person name="Baker S."/>
            <person name="Barry K."/>
            <person name="Bills G."/>
            <person name="Bluhm B."/>
            <person name="Cannon C."/>
            <person name="Castanera R."/>
            <person name="Culley D."/>
            <person name="Daum C."/>
            <person name="Ezra D."/>
            <person name="Gonzalez J."/>
            <person name="Henrissat B."/>
            <person name="Kuo A."/>
            <person name="Liang C."/>
            <person name="Lipzen A."/>
            <person name="Lutzoni F."/>
            <person name="Magnuson J."/>
            <person name="Mondo S."/>
            <person name="Nolan M."/>
            <person name="Ohm R."/>
            <person name="Pangilinan J."/>
            <person name="Park H.-J."/>
            <person name="Ramirez L."/>
            <person name="Alfaro M."/>
            <person name="Sun H."/>
            <person name="Tritt A."/>
            <person name="Yoshinaga Y."/>
            <person name="Zwiers L.-H."/>
            <person name="Turgeon B."/>
            <person name="Goodwin S."/>
            <person name="Spatafora J."/>
            <person name="Crous P."/>
            <person name="Grigoriev I."/>
        </authorList>
    </citation>
    <scope>NUCLEOTIDE SEQUENCE</scope>
    <source>
        <strain evidence="8">CBS 113389</strain>
    </source>
</reference>
<dbReference type="InterPro" id="IPR036259">
    <property type="entry name" value="MFS_trans_sf"/>
</dbReference>
<evidence type="ECO:0000259" key="7">
    <source>
        <dbReference type="PROSITE" id="PS50850"/>
    </source>
</evidence>
<dbReference type="GO" id="GO:0005886">
    <property type="term" value="C:plasma membrane"/>
    <property type="evidence" value="ECO:0007669"/>
    <property type="project" value="TreeGrafter"/>
</dbReference>